<dbReference type="InterPro" id="IPR018716">
    <property type="entry name" value="DUF2240"/>
</dbReference>
<accession>A0A832ZHH4</accession>
<dbReference type="AlphaFoldDB" id="A0A832ZHH4"/>
<reference evidence="1" key="1">
    <citation type="journal article" date="2020" name="ISME J.">
        <title>Gammaproteobacteria mediating utilization of methyl-, sulfur- and petroleum organic compounds in deep ocean hydrothermal plumes.</title>
        <authorList>
            <person name="Zhou Z."/>
            <person name="Liu Y."/>
            <person name="Pan J."/>
            <person name="Cron B.R."/>
            <person name="Toner B.M."/>
            <person name="Anantharaman K."/>
            <person name="Breier J.A."/>
            <person name="Dick G.J."/>
            <person name="Li M."/>
        </authorList>
    </citation>
    <scope>NUCLEOTIDE SEQUENCE</scope>
    <source>
        <strain evidence="1">SZUA-1476</strain>
    </source>
</reference>
<dbReference type="Pfam" id="PF09999">
    <property type="entry name" value="DUF2240"/>
    <property type="match status" value="1"/>
</dbReference>
<name>A0A832ZHH4_9EURY</name>
<dbReference type="EMBL" id="DQUR01000217">
    <property type="protein sequence ID" value="HIP89562.1"/>
    <property type="molecule type" value="Genomic_DNA"/>
</dbReference>
<comment type="caution">
    <text evidence="1">The sequence shown here is derived from an EMBL/GenBank/DDBJ whole genome shotgun (WGS) entry which is preliminary data.</text>
</comment>
<evidence type="ECO:0000313" key="1">
    <source>
        <dbReference type="EMBL" id="HIP89562.1"/>
    </source>
</evidence>
<dbReference type="Proteomes" id="UP000653692">
    <property type="component" value="Unassembled WGS sequence"/>
</dbReference>
<evidence type="ECO:0000313" key="2">
    <source>
        <dbReference type="Proteomes" id="UP000653692"/>
    </source>
</evidence>
<organism evidence="1 2">
    <name type="scientific">Thermococcus paralvinellae</name>
    <dbReference type="NCBI Taxonomy" id="582419"/>
    <lineage>
        <taxon>Archaea</taxon>
        <taxon>Methanobacteriati</taxon>
        <taxon>Methanobacteriota</taxon>
        <taxon>Thermococci</taxon>
        <taxon>Thermococcales</taxon>
        <taxon>Thermococcaceae</taxon>
        <taxon>Thermococcus</taxon>
    </lineage>
</organism>
<protein>
    <submittedName>
        <fullName evidence="1">DUF2240 family protein</fullName>
    </submittedName>
</protein>
<gene>
    <name evidence="1" type="ORF">EYH24_06500</name>
</gene>
<proteinExistence type="predicted"/>
<sequence length="132" mass="15477">MKELKNAILYKGSNEFTKQELIGILVVKLRLMSVKEAKELIKNALERGIIKEKEGKLVINEEILEKEEREEDLFAKMVGYIARKLGWTEFEVLEDMKKFSERYGNLDKRIVAYLYGIDKGIDMSIFKDRLEV</sequence>